<evidence type="ECO:0000313" key="2">
    <source>
        <dbReference type="EMBL" id="CAB1436337.1"/>
    </source>
</evidence>
<accession>A0A9N7UU50</accession>
<dbReference type="EMBL" id="CADEAL010001882">
    <property type="protein sequence ID" value="CAB1436337.1"/>
    <property type="molecule type" value="Genomic_DNA"/>
</dbReference>
<keyword evidence="3" id="KW-1185">Reference proteome</keyword>
<dbReference type="Proteomes" id="UP001153269">
    <property type="component" value="Unassembled WGS sequence"/>
</dbReference>
<dbReference type="AlphaFoldDB" id="A0A9N7UU50"/>
<evidence type="ECO:0000256" key="1">
    <source>
        <dbReference type="SAM" id="MobiDB-lite"/>
    </source>
</evidence>
<evidence type="ECO:0000313" key="3">
    <source>
        <dbReference type="Proteomes" id="UP001153269"/>
    </source>
</evidence>
<sequence length="211" mass="22689">MITEREAPGGPDLSPGLFPPDRNLYTSHRSSVTVRIVNMQTTQLRAWTTTSRLVALSTAAVNIQDAGVSEQKGVNGSSEQKEVFWVQIKTEPGFKGLKQVSERRGGGWCGGGDKPVTASLQTEAQGAHLKQQDDWPAAIAGQHLRETGETGEAGLGGRRRSASKAWHTFRGGEALGRPIYDRAAGTHPLQNVPRPRSREETGPVHGGFTVS</sequence>
<reference evidence="2" key="1">
    <citation type="submission" date="2020-03" db="EMBL/GenBank/DDBJ databases">
        <authorList>
            <person name="Weist P."/>
        </authorList>
    </citation>
    <scope>NUCLEOTIDE SEQUENCE</scope>
</reference>
<name>A0A9N7UU50_PLEPL</name>
<organism evidence="2 3">
    <name type="scientific">Pleuronectes platessa</name>
    <name type="common">European plaice</name>
    <dbReference type="NCBI Taxonomy" id="8262"/>
    <lineage>
        <taxon>Eukaryota</taxon>
        <taxon>Metazoa</taxon>
        <taxon>Chordata</taxon>
        <taxon>Craniata</taxon>
        <taxon>Vertebrata</taxon>
        <taxon>Euteleostomi</taxon>
        <taxon>Actinopterygii</taxon>
        <taxon>Neopterygii</taxon>
        <taxon>Teleostei</taxon>
        <taxon>Neoteleostei</taxon>
        <taxon>Acanthomorphata</taxon>
        <taxon>Carangaria</taxon>
        <taxon>Pleuronectiformes</taxon>
        <taxon>Pleuronectoidei</taxon>
        <taxon>Pleuronectidae</taxon>
        <taxon>Pleuronectes</taxon>
    </lineage>
</organism>
<feature type="region of interest" description="Disordered" evidence="1">
    <location>
        <begin position="1"/>
        <end position="22"/>
    </location>
</feature>
<feature type="region of interest" description="Disordered" evidence="1">
    <location>
        <begin position="177"/>
        <end position="211"/>
    </location>
</feature>
<comment type="caution">
    <text evidence="2">The sequence shown here is derived from an EMBL/GenBank/DDBJ whole genome shotgun (WGS) entry which is preliminary data.</text>
</comment>
<protein>
    <submittedName>
        <fullName evidence="2">Uncharacterized protein</fullName>
    </submittedName>
</protein>
<gene>
    <name evidence="2" type="ORF">PLEPLA_LOCUS24369</name>
</gene>
<proteinExistence type="predicted"/>
<feature type="region of interest" description="Disordered" evidence="1">
    <location>
        <begin position="147"/>
        <end position="166"/>
    </location>
</feature>